<dbReference type="Pfam" id="PF10014">
    <property type="entry name" value="2OG-Fe_Oxy_2"/>
    <property type="match status" value="1"/>
</dbReference>
<organism evidence="1 2">
    <name type="scientific">Pseudomonas tructae</name>
    <dbReference type="NCBI Taxonomy" id="2518644"/>
    <lineage>
        <taxon>Bacteria</taxon>
        <taxon>Pseudomonadati</taxon>
        <taxon>Pseudomonadota</taxon>
        <taxon>Gammaproteobacteria</taxon>
        <taxon>Pseudomonadales</taxon>
        <taxon>Pseudomonadaceae</taxon>
        <taxon>Pseudomonas</taxon>
    </lineage>
</organism>
<protein>
    <recommendedName>
        <fullName evidence="3">2OG-Fe dioxygenase family protein</fullName>
    </recommendedName>
</protein>
<dbReference type="AlphaFoldDB" id="A0A411MQU5"/>
<sequence>MDLSPISSSLQQHHYCHVPDFRELIDIPPAAAESFRAHWEDLVRDEAFKDYTYRERRILRYRLLPSRQLEMNTNPAFESPVTYAVNYRKGVNMLSYAQASFIAHPVLQQLVAADIAILEPYLGDHAYSIDIHQFRVIAQGQSSSPTTSGIHQDGLDWVFMHFVDACNTTPVVSNIYLNEKAESRVLSVPMTRFLETLVVEDRIAYHQAGDVQQLSAEAPAWRDILVLGVRREHSDAERGAC</sequence>
<reference evidence="1 2" key="1">
    <citation type="submission" date="2019-02" db="EMBL/GenBank/DDBJ databases">
        <title>Complete genome sequence of Pseudomonas sp. SNU WT1 isolated from rainbow trout.</title>
        <authorList>
            <person name="Oh W.T."/>
            <person name="Park S.C."/>
        </authorList>
    </citation>
    <scope>NUCLEOTIDE SEQUENCE [LARGE SCALE GENOMIC DNA]</scope>
    <source>
        <strain evidence="1 2">SNU WT1</strain>
    </source>
</reference>
<keyword evidence="2" id="KW-1185">Reference proteome</keyword>
<dbReference type="Proteomes" id="UP000291130">
    <property type="component" value="Chromosome"/>
</dbReference>
<evidence type="ECO:0000313" key="2">
    <source>
        <dbReference type="Proteomes" id="UP000291130"/>
    </source>
</evidence>
<dbReference type="KEGG" id="ptk:EXN22_08155"/>
<accession>A0A411MQU5</accession>
<name>A0A411MQU5_9PSED</name>
<dbReference type="InterPro" id="IPR018724">
    <property type="entry name" value="2OG-Fe_dioxygenase"/>
</dbReference>
<proteinExistence type="predicted"/>
<evidence type="ECO:0000313" key="1">
    <source>
        <dbReference type="EMBL" id="QBF29040.1"/>
    </source>
</evidence>
<dbReference type="GO" id="GO:0051213">
    <property type="term" value="F:dioxygenase activity"/>
    <property type="evidence" value="ECO:0007669"/>
    <property type="project" value="InterPro"/>
</dbReference>
<dbReference type="OrthoDB" id="6430671at2"/>
<gene>
    <name evidence="1" type="ORF">EXN22_08155</name>
</gene>
<dbReference type="Gene3D" id="2.60.120.620">
    <property type="entry name" value="q2cbj1_9rhob like domain"/>
    <property type="match status" value="1"/>
</dbReference>
<evidence type="ECO:0008006" key="3">
    <source>
        <dbReference type="Google" id="ProtNLM"/>
    </source>
</evidence>
<dbReference type="EMBL" id="CP035952">
    <property type="protein sequence ID" value="QBF29040.1"/>
    <property type="molecule type" value="Genomic_DNA"/>
</dbReference>